<dbReference type="Pfam" id="PF07173">
    <property type="entry name" value="GRDP-like"/>
    <property type="match status" value="1"/>
</dbReference>
<evidence type="ECO:0000256" key="1">
    <source>
        <dbReference type="SAM" id="MobiDB-lite"/>
    </source>
</evidence>
<name>A0A7N0U6S8_KALFE</name>
<feature type="region of interest" description="Disordered" evidence="1">
    <location>
        <begin position="613"/>
        <end position="633"/>
    </location>
</feature>
<evidence type="ECO:0000313" key="3">
    <source>
        <dbReference type="EnsemblPlants" id="Kaladp0055s0444.1.v1.1"/>
    </source>
</evidence>
<organism evidence="3 4">
    <name type="scientific">Kalanchoe fedtschenkoi</name>
    <name type="common">Lavender scallops</name>
    <name type="synonym">South American air plant</name>
    <dbReference type="NCBI Taxonomy" id="63787"/>
    <lineage>
        <taxon>Eukaryota</taxon>
        <taxon>Viridiplantae</taxon>
        <taxon>Streptophyta</taxon>
        <taxon>Embryophyta</taxon>
        <taxon>Tracheophyta</taxon>
        <taxon>Spermatophyta</taxon>
        <taxon>Magnoliopsida</taxon>
        <taxon>eudicotyledons</taxon>
        <taxon>Gunneridae</taxon>
        <taxon>Pentapetalae</taxon>
        <taxon>Saxifragales</taxon>
        <taxon>Crassulaceae</taxon>
        <taxon>Kalanchoe</taxon>
    </lineage>
</organism>
<protein>
    <recommendedName>
        <fullName evidence="2">GRPD C-terminal domain-containing protein</fullName>
    </recommendedName>
</protein>
<accession>A0A7N0U6S8</accession>
<feature type="domain" description="GRPD C-terminal" evidence="2">
    <location>
        <begin position="487"/>
        <end position="664"/>
    </location>
</feature>
<proteinExistence type="predicted"/>
<dbReference type="OMA" id="WYRNAAH"/>
<dbReference type="PANTHER" id="PTHR34365:SF2">
    <property type="entry name" value="ENOLASE (DUF1399)"/>
    <property type="match status" value="1"/>
</dbReference>
<evidence type="ECO:0000259" key="2">
    <source>
        <dbReference type="Pfam" id="PF25335"/>
    </source>
</evidence>
<dbReference type="PANTHER" id="PTHR34365">
    <property type="entry name" value="ENOLASE (DUF1399)"/>
    <property type="match status" value="1"/>
</dbReference>
<keyword evidence="4" id="KW-1185">Reference proteome</keyword>
<feature type="compositionally biased region" description="Low complexity" evidence="1">
    <location>
        <begin position="1"/>
        <end position="21"/>
    </location>
</feature>
<evidence type="ECO:0000313" key="4">
    <source>
        <dbReference type="Proteomes" id="UP000594263"/>
    </source>
</evidence>
<feature type="compositionally biased region" description="Acidic residues" evidence="1">
    <location>
        <begin position="621"/>
        <end position="633"/>
    </location>
</feature>
<feature type="region of interest" description="Disordered" evidence="1">
    <location>
        <begin position="1"/>
        <end position="26"/>
    </location>
</feature>
<dbReference type="EnsemblPlants" id="Kaladp0055s0444.1.v1.1">
    <property type="protein sequence ID" value="Kaladp0055s0444.1.v1.1"/>
    <property type="gene ID" value="Kaladp0055s0444.v1.1"/>
</dbReference>
<dbReference type="Gramene" id="Kaladp0055s0444.1.v1.1">
    <property type="protein sequence ID" value="Kaladp0055s0444.1.v1.1"/>
    <property type="gene ID" value="Kaladp0055s0444.v1.1"/>
</dbReference>
<reference evidence="3" key="1">
    <citation type="submission" date="2021-01" db="UniProtKB">
        <authorList>
            <consortium name="EnsemblPlants"/>
        </authorList>
    </citation>
    <scope>IDENTIFICATION</scope>
</reference>
<dbReference type="InterPro" id="IPR009836">
    <property type="entry name" value="GRDP-like"/>
</dbReference>
<dbReference type="Pfam" id="PF25335">
    <property type="entry name" value="GRDP_C"/>
    <property type="match status" value="1"/>
</dbReference>
<dbReference type="Proteomes" id="UP000594263">
    <property type="component" value="Unplaced"/>
</dbReference>
<dbReference type="AlphaFoldDB" id="A0A7N0U6S8"/>
<sequence length="770" mass="86853">MSSRSTTRSGSASSSVARTPSELSDHDPLRLSVDLVSAARKSVELMRGVFDSPWLRSRSALFEAIRRYEVLWMPLISEVAAAEESAPPIILPPFDVEWVWFCHTLDPVGYRSYCELKYSKLIGKAAIFDEENEEYALMRCKELWVTKYPTEPLENQFDSVPHSNDPISLNQDLVRTVLQHTDLYLRFAEPYRCELVYLIAAKQRYKRFLHLLEGDADGCCSLIPTSDIALMLLSHQSYPTAYASDAKVFESGLGKIPGKGMPVKSEDVKETKMLWEKAFDQPYEKAGGEIHVNLEDKYSTKLPVYWDVSDADVNTKYKSLSPRFLLEVCVLVRLACGRSKVQPDTSPEFLRLRMIRSHKELKIDKPVSSFRSDSWEKIWHLYPEFGTKGVTLELLQPGSGCFRGNAAHEKVGVHWNELLRAPALTLERELERRVRVVLSLTPPVQAPYLLKCVPDKVTDDSGDMVSDEILKMNSYKPQEGRWLTRTVLDHGGRECFVFRIRVASGFWRRGAEVPVGVKWEDRVTEILQGSWSYVAGSIGRAPGKLVGTASPKESQEERKATWRLSTGLDLIICWGSSSSISSLSFQFNDQTANASSWVKLLKGRKKQYNVNSLNPVSKDVDDNEEEDDEDGEEEGFVTLVRFSEECPEGKATALLNWKLLAVEVVPEEDTVFALLICVSILRSVSQMRKEDVGGLLIRRRLKETKLGARDWGSVVLHPSVPLSSPHVQPWYWNVKEVIASDRASSIARLPVAGHSPVQGAENLYKRAVFG</sequence>
<dbReference type="InterPro" id="IPR057518">
    <property type="entry name" value="GRDP_C"/>
</dbReference>